<evidence type="ECO:0000256" key="5">
    <source>
        <dbReference type="PIRSR" id="PIRSR637944-1"/>
    </source>
</evidence>
<dbReference type="Gene3D" id="3.40.30.10">
    <property type="entry name" value="Glutaredoxin"/>
    <property type="match status" value="1"/>
</dbReference>
<keyword evidence="3 6" id="KW-0560">Oxidoreductase</keyword>
<evidence type="ECO:0000256" key="3">
    <source>
        <dbReference type="ARBA" id="ARBA00023002"/>
    </source>
</evidence>
<keyword evidence="4 6" id="KW-0676">Redox-active center</keyword>
<dbReference type="EMBL" id="CATWAF010000010">
    <property type="protein sequence ID" value="CAJ0707063.1"/>
    <property type="molecule type" value="Genomic_DNA"/>
</dbReference>
<dbReference type="GO" id="GO:0005737">
    <property type="term" value="C:cytoplasm"/>
    <property type="evidence" value="ECO:0007669"/>
    <property type="project" value="TreeGrafter"/>
</dbReference>
<comment type="catalytic activity">
    <reaction evidence="6">
        <text>a hydroperoxide + 2 glutathione = an alcohol + glutathione disulfide + H2O</text>
        <dbReference type="Rhea" id="RHEA:62632"/>
        <dbReference type="ChEBI" id="CHEBI:15377"/>
        <dbReference type="ChEBI" id="CHEBI:30879"/>
        <dbReference type="ChEBI" id="CHEBI:35924"/>
        <dbReference type="ChEBI" id="CHEBI:57925"/>
        <dbReference type="ChEBI" id="CHEBI:58297"/>
        <dbReference type="EC" id="1.11.1.27"/>
    </reaction>
</comment>
<dbReference type="InterPro" id="IPR036249">
    <property type="entry name" value="Thioredoxin-like_sf"/>
</dbReference>
<evidence type="ECO:0000259" key="7">
    <source>
        <dbReference type="PROSITE" id="PS51352"/>
    </source>
</evidence>
<dbReference type="PANTHER" id="PTHR10430">
    <property type="entry name" value="PEROXIREDOXIN"/>
    <property type="match status" value="1"/>
</dbReference>
<dbReference type="GO" id="GO:0034599">
    <property type="term" value="P:cellular response to oxidative stress"/>
    <property type="evidence" value="ECO:0007669"/>
    <property type="project" value="InterPro"/>
</dbReference>
<dbReference type="GO" id="GO:0008379">
    <property type="term" value="F:thioredoxin peroxidase activity"/>
    <property type="evidence" value="ECO:0007669"/>
    <property type="project" value="InterPro"/>
</dbReference>
<dbReference type="InterPro" id="IPR037944">
    <property type="entry name" value="PRX5-like"/>
</dbReference>
<evidence type="ECO:0000256" key="4">
    <source>
        <dbReference type="ARBA" id="ARBA00023284"/>
    </source>
</evidence>
<dbReference type="SUPFAM" id="SSF52833">
    <property type="entry name" value="Thioredoxin-like"/>
    <property type="match status" value="1"/>
</dbReference>
<comment type="function">
    <text evidence="6">Thiol-specific peroxidase that catalyzes the reduction of hydrogen peroxide and organic hydroperoxides to water and alcohols, respectively. Plays a role in cell protection against oxidative stress by detoxifying peroxides.</text>
</comment>
<dbReference type="PROSITE" id="PS51352">
    <property type="entry name" value="THIOREDOXIN_2"/>
    <property type="match status" value="1"/>
</dbReference>
<dbReference type="Pfam" id="PF08534">
    <property type="entry name" value="Redoxin"/>
    <property type="match status" value="1"/>
</dbReference>
<feature type="active site" description="Cysteine sulfenic acid (-SOH) intermediate" evidence="5">
    <location>
        <position position="114"/>
    </location>
</feature>
<dbReference type="InterPro" id="IPR013740">
    <property type="entry name" value="Redoxin"/>
</dbReference>
<evidence type="ECO:0000256" key="2">
    <source>
        <dbReference type="ARBA" id="ARBA00022862"/>
    </source>
</evidence>
<keyword evidence="9" id="KW-1185">Reference proteome</keyword>
<evidence type="ECO:0000256" key="6">
    <source>
        <dbReference type="RuleBase" id="RU366011"/>
    </source>
</evidence>
<dbReference type="FunFam" id="3.40.30.10:FF:000020">
    <property type="entry name" value="Peroxiredoxin"/>
    <property type="match status" value="1"/>
</dbReference>
<keyword evidence="1 6" id="KW-0575">Peroxidase</keyword>
<feature type="domain" description="Thioredoxin" evidence="7">
    <location>
        <begin position="61"/>
        <end position="225"/>
    </location>
</feature>
<protein>
    <recommendedName>
        <fullName evidence="6">Glutathione-dependent peroxiredoxin</fullName>
        <ecNumber evidence="6">1.11.1.27</ecNumber>
    </recommendedName>
</protein>
<comment type="similarity">
    <text evidence="6">Belongs to the peroxiredoxin family. Prx5 subfamily.</text>
</comment>
<dbReference type="GO" id="GO:0042744">
    <property type="term" value="P:hydrogen peroxide catabolic process"/>
    <property type="evidence" value="ECO:0007669"/>
    <property type="project" value="TreeGrafter"/>
</dbReference>
<proteinExistence type="inferred from homology"/>
<name>A0AAD2BBS9_9RALS</name>
<evidence type="ECO:0000313" key="8">
    <source>
        <dbReference type="EMBL" id="CAJ0707063.1"/>
    </source>
</evidence>
<sequence length="225" mass="24476">MYPFVVPRAVRSDPSGLMVLSPKTARVIRSRGRSCFFEPAARSRGKFYDRDIRARSLTIMIQPGQPLPDATLYEFFEVEKDGCALGPNAFSVQHLAEGKTIVIFGLPGAFTPTCSARHVPGYLAHFDALRAKGVDEIWCVSVNDAFVMGAWARAQGTDDKIRMLGDGSAEFTSKLGLEQDLSKRGMGVRSQRYAMVVKDGVVTALQVEAPGQFAVSSAESILAIL</sequence>
<dbReference type="PANTHER" id="PTHR10430:SF16">
    <property type="entry name" value="PEROXIREDOXIN-5, MITOCHONDRIAL"/>
    <property type="match status" value="1"/>
</dbReference>
<dbReference type="EC" id="1.11.1.27" evidence="6"/>
<evidence type="ECO:0000313" key="9">
    <source>
        <dbReference type="Proteomes" id="UP001189915"/>
    </source>
</evidence>
<dbReference type="Proteomes" id="UP001189915">
    <property type="component" value="Unassembled WGS sequence"/>
</dbReference>
<reference evidence="8 9" key="1">
    <citation type="submission" date="2023-07" db="EMBL/GenBank/DDBJ databases">
        <authorList>
            <person name="Peeters C."/>
        </authorList>
    </citation>
    <scope>NUCLEOTIDE SEQUENCE [LARGE SCALE GENOMIC DNA]</scope>
    <source>
        <strain evidence="8 9">LMG 18091</strain>
    </source>
</reference>
<dbReference type="CDD" id="cd03013">
    <property type="entry name" value="PRX5_like"/>
    <property type="match status" value="1"/>
</dbReference>
<dbReference type="InterPro" id="IPR013766">
    <property type="entry name" value="Thioredoxin_domain"/>
</dbReference>
<dbReference type="GO" id="GO:0045454">
    <property type="term" value="P:cell redox homeostasis"/>
    <property type="evidence" value="ECO:0007669"/>
    <property type="project" value="TreeGrafter"/>
</dbReference>
<organism evidence="8 9">
    <name type="scientific">Ralstonia wenshanensis</name>
    <dbReference type="NCBI Taxonomy" id="2842456"/>
    <lineage>
        <taxon>Bacteria</taxon>
        <taxon>Pseudomonadati</taxon>
        <taxon>Pseudomonadota</taxon>
        <taxon>Betaproteobacteria</taxon>
        <taxon>Burkholderiales</taxon>
        <taxon>Burkholderiaceae</taxon>
        <taxon>Ralstonia</taxon>
    </lineage>
</organism>
<dbReference type="AlphaFoldDB" id="A0AAD2BBS9"/>
<gene>
    <name evidence="8" type="ORF">LMG18091_04867</name>
</gene>
<accession>A0AAD2BBS9</accession>
<evidence type="ECO:0000256" key="1">
    <source>
        <dbReference type="ARBA" id="ARBA00022559"/>
    </source>
</evidence>
<comment type="caution">
    <text evidence="8">The sequence shown here is derived from an EMBL/GenBank/DDBJ whole genome shotgun (WGS) entry which is preliminary data.</text>
</comment>
<keyword evidence="2 6" id="KW-0049">Antioxidant</keyword>